<dbReference type="PANTHER" id="PTHR43390:SF1">
    <property type="entry name" value="CHLOROPLAST PROCESSING PEPTIDASE"/>
    <property type="match status" value="1"/>
</dbReference>
<comment type="subcellular location">
    <subcellularLocation>
        <location evidence="2">Cell membrane</location>
        <topology evidence="2">Single-pass type II membrane protein</topology>
    </subcellularLocation>
    <subcellularLocation>
        <location evidence="7">Membrane</location>
        <topology evidence="7">Single-pass type II membrane protein</topology>
    </subcellularLocation>
</comment>
<dbReference type="Pfam" id="PF10502">
    <property type="entry name" value="Peptidase_S26"/>
    <property type="match status" value="1"/>
</dbReference>
<evidence type="ECO:0000256" key="7">
    <source>
        <dbReference type="RuleBase" id="RU362042"/>
    </source>
</evidence>
<evidence type="ECO:0000256" key="8">
    <source>
        <dbReference type="SAM" id="MobiDB-lite"/>
    </source>
</evidence>
<evidence type="ECO:0000256" key="5">
    <source>
        <dbReference type="ARBA" id="ARBA00022801"/>
    </source>
</evidence>
<feature type="active site" evidence="6">
    <location>
        <position position="154"/>
    </location>
</feature>
<reference evidence="10 11" key="1">
    <citation type="submission" date="2017-12" db="EMBL/GenBank/DDBJ databases">
        <title>Sequencing the genomes of 1000 Actinobacteria strains.</title>
        <authorList>
            <person name="Klenk H.-P."/>
        </authorList>
    </citation>
    <scope>NUCLEOTIDE SEQUENCE [LARGE SCALE GENOMIC DNA]</scope>
    <source>
        <strain evidence="10 11">DSM 12806</strain>
    </source>
</reference>
<organism evidence="10 11">
    <name type="scientific">Phycicoccus duodecadis</name>
    <dbReference type="NCBI Taxonomy" id="173053"/>
    <lineage>
        <taxon>Bacteria</taxon>
        <taxon>Bacillati</taxon>
        <taxon>Actinomycetota</taxon>
        <taxon>Actinomycetes</taxon>
        <taxon>Micrococcales</taxon>
        <taxon>Intrasporangiaceae</taxon>
        <taxon>Phycicoccus</taxon>
    </lineage>
</organism>
<evidence type="ECO:0000313" key="11">
    <source>
        <dbReference type="Proteomes" id="UP000233781"/>
    </source>
</evidence>
<evidence type="ECO:0000256" key="2">
    <source>
        <dbReference type="ARBA" id="ARBA00004401"/>
    </source>
</evidence>
<feature type="compositionally biased region" description="Basic and acidic residues" evidence="8">
    <location>
        <begin position="1"/>
        <end position="16"/>
    </location>
</feature>
<dbReference type="CDD" id="cd06530">
    <property type="entry name" value="S26_SPase_I"/>
    <property type="match status" value="1"/>
</dbReference>
<gene>
    <name evidence="10" type="ORF">ATL31_0667</name>
</gene>
<keyword evidence="7" id="KW-0472">Membrane</keyword>
<dbReference type="GO" id="GO:0005886">
    <property type="term" value="C:plasma membrane"/>
    <property type="evidence" value="ECO:0007669"/>
    <property type="project" value="UniProtKB-SubCell"/>
</dbReference>
<dbReference type="GO" id="GO:0006465">
    <property type="term" value="P:signal peptide processing"/>
    <property type="evidence" value="ECO:0007669"/>
    <property type="project" value="InterPro"/>
</dbReference>
<comment type="caution">
    <text evidence="10">The sequence shown here is derived from an EMBL/GenBank/DDBJ whole genome shotgun (WGS) entry which is preliminary data.</text>
</comment>
<keyword evidence="5 7" id="KW-0378">Hydrolase</keyword>
<dbReference type="SUPFAM" id="SSF51306">
    <property type="entry name" value="LexA/Signal peptidase"/>
    <property type="match status" value="1"/>
</dbReference>
<dbReference type="RefSeq" id="WP_245861863.1">
    <property type="nucleotide sequence ID" value="NZ_PJNE01000001.1"/>
</dbReference>
<dbReference type="Proteomes" id="UP000233781">
    <property type="component" value="Unassembled WGS sequence"/>
</dbReference>
<keyword evidence="11" id="KW-1185">Reference proteome</keyword>
<keyword evidence="7" id="KW-0812">Transmembrane</keyword>
<keyword evidence="7" id="KW-1133">Transmembrane helix</keyword>
<feature type="active site" evidence="6">
    <location>
        <position position="80"/>
    </location>
</feature>
<protein>
    <recommendedName>
        <fullName evidence="4 7">Signal peptidase I</fullName>
        <ecNumber evidence="4 7">3.4.21.89</ecNumber>
    </recommendedName>
</protein>
<feature type="region of interest" description="Disordered" evidence="8">
    <location>
        <begin position="212"/>
        <end position="234"/>
    </location>
</feature>
<comment type="similarity">
    <text evidence="3 7">Belongs to the peptidase S26 family.</text>
</comment>
<sequence length="271" mass="28735">MSAREQARESVDEPRPGRHVSGAPDEAGTDRPGPGGSVASVGRWVGSAVKEVALVLVMAMVLSFVVKTWLLQAFFIPSGSMENTLLVGDRVVVSKLTPTPVDLKRGDVVVFEDPGGWLGASVPTAPRTGLGKVVHDGLVFVGLLPSESEDHLIKRVIGLPGDHVVCCDAQRRLTINGAPITEPYIHPGDVPSSITFDITVPQGRVWVMGDHRSDSEDSRFHDPSGKGTEGSVPIDRVTGRAVAVVWPFPRFGWLSDHPTTFSGVPSAGSGP</sequence>
<dbReference type="GO" id="GO:0009003">
    <property type="term" value="F:signal peptidase activity"/>
    <property type="evidence" value="ECO:0007669"/>
    <property type="project" value="UniProtKB-EC"/>
</dbReference>
<evidence type="ECO:0000256" key="4">
    <source>
        <dbReference type="ARBA" id="ARBA00013208"/>
    </source>
</evidence>
<dbReference type="EMBL" id="PJNE01000001">
    <property type="protein sequence ID" value="PKW25865.1"/>
    <property type="molecule type" value="Genomic_DNA"/>
</dbReference>
<dbReference type="InterPro" id="IPR000223">
    <property type="entry name" value="Pept_S26A_signal_pept_1"/>
</dbReference>
<comment type="catalytic activity">
    <reaction evidence="1 7">
        <text>Cleavage of hydrophobic, N-terminal signal or leader sequences from secreted and periplasmic proteins.</text>
        <dbReference type="EC" id="3.4.21.89"/>
    </reaction>
</comment>
<dbReference type="PANTHER" id="PTHR43390">
    <property type="entry name" value="SIGNAL PEPTIDASE I"/>
    <property type="match status" value="1"/>
</dbReference>
<evidence type="ECO:0000256" key="6">
    <source>
        <dbReference type="PIRSR" id="PIRSR600223-1"/>
    </source>
</evidence>
<dbReference type="GO" id="GO:0004252">
    <property type="term" value="F:serine-type endopeptidase activity"/>
    <property type="evidence" value="ECO:0007669"/>
    <property type="project" value="InterPro"/>
</dbReference>
<evidence type="ECO:0000313" key="10">
    <source>
        <dbReference type="EMBL" id="PKW25865.1"/>
    </source>
</evidence>
<keyword evidence="7" id="KW-0645">Protease</keyword>
<accession>A0A2N3YG87</accession>
<evidence type="ECO:0000256" key="3">
    <source>
        <dbReference type="ARBA" id="ARBA00009370"/>
    </source>
</evidence>
<dbReference type="InterPro" id="IPR019533">
    <property type="entry name" value="Peptidase_S26"/>
</dbReference>
<dbReference type="PRINTS" id="PR00727">
    <property type="entry name" value="LEADERPTASE"/>
</dbReference>
<feature type="domain" description="Peptidase S26" evidence="9">
    <location>
        <begin position="50"/>
        <end position="246"/>
    </location>
</feature>
<dbReference type="EC" id="3.4.21.89" evidence="4 7"/>
<dbReference type="AlphaFoldDB" id="A0A2N3YG87"/>
<proteinExistence type="inferred from homology"/>
<dbReference type="NCBIfam" id="TIGR02227">
    <property type="entry name" value="sigpep_I_bact"/>
    <property type="match status" value="1"/>
</dbReference>
<evidence type="ECO:0000259" key="9">
    <source>
        <dbReference type="Pfam" id="PF10502"/>
    </source>
</evidence>
<dbReference type="InterPro" id="IPR019758">
    <property type="entry name" value="Pept_S26A_signal_pept_1_CS"/>
</dbReference>
<dbReference type="PROSITE" id="PS00761">
    <property type="entry name" value="SPASE_I_3"/>
    <property type="match status" value="1"/>
</dbReference>
<dbReference type="InterPro" id="IPR036286">
    <property type="entry name" value="LexA/Signal_pep-like_sf"/>
</dbReference>
<feature type="region of interest" description="Disordered" evidence="8">
    <location>
        <begin position="1"/>
        <end position="38"/>
    </location>
</feature>
<dbReference type="Gene3D" id="2.10.109.10">
    <property type="entry name" value="Umud Fragment, subunit A"/>
    <property type="match status" value="1"/>
</dbReference>
<evidence type="ECO:0000256" key="1">
    <source>
        <dbReference type="ARBA" id="ARBA00000677"/>
    </source>
</evidence>
<name>A0A2N3YG87_9MICO</name>
<feature type="compositionally biased region" description="Basic and acidic residues" evidence="8">
    <location>
        <begin position="212"/>
        <end position="224"/>
    </location>
</feature>
<feature type="transmembrane region" description="Helical" evidence="7">
    <location>
        <begin position="52"/>
        <end position="75"/>
    </location>
</feature>